<feature type="signal peptide" evidence="2">
    <location>
        <begin position="1"/>
        <end position="20"/>
    </location>
</feature>
<organism evidence="4 5">
    <name type="scientific">Monoraphidium neglectum</name>
    <dbReference type="NCBI Taxonomy" id="145388"/>
    <lineage>
        <taxon>Eukaryota</taxon>
        <taxon>Viridiplantae</taxon>
        <taxon>Chlorophyta</taxon>
        <taxon>core chlorophytes</taxon>
        <taxon>Chlorophyceae</taxon>
        <taxon>CS clade</taxon>
        <taxon>Sphaeropleales</taxon>
        <taxon>Selenastraceae</taxon>
        <taxon>Monoraphidium</taxon>
    </lineage>
</organism>
<dbReference type="InterPro" id="IPR001283">
    <property type="entry name" value="CRISP-related"/>
</dbReference>
<dbReference type="SUPFAM" id="SSF55797">
    <property type="entry name" value="PR-1-like"/>
    <property type="match status" value="1"/>
</dbReference>
<dbReference type="KEGG" id="mng:MNEG_5669"/>
<feature type="region of interest" description="Disordered" evidence="1">
    <location>
        <begin position="226"/>
        <end position="245"/>
    </location>
</feature>
<accession>A0A0D2MP46</accession>
<dbReference type="SMART" id="SM00198">
    <property type="entry name" value="SCP"/>
    <property type="match status" value="1"/>
</dbReference>
<feature type="compositionally biased region" description="Low complexity" evidence="1">
    <location>
        <begin position="96"/>
        <end position="141"/>
    </location>
</feature>
<dbReference type="AlphaFoldDB" id="A0A0D2MP46"/>
<name>A0A0D2MP46_9CHLO</name>
<evidence type="ECO:0000256" key="1">
    <source>
        <dbReference type="SAM" id="MobiDB-lite"/>
    </source>
</evidence>
<sequence>MQIPSMVLLVLALATPRTLAARPLHLAVVGRTLQQQGTWSGFPDPTSATAFASSNGQQQQAVAYASSSVPSFQQGATQQTAMPAYAQPMQQQLQQQVAYPQSAPQQQMPQYYPQQPQQGAVQMQQPQGALQQGQQTSMPQQGSGGSPGFNQNSILSLHNSLRAKHGAAPLAFNGQLAASAQAWADRCVFQHSGPGENLAQYFPDPLQAVQAWYDEIRMYSYGSDYSSATGDEREQQHMNVSPPLQ</sequence>
<protein>
    <recommendedName>
        <fullName evidence="3">SCP domain-containing protein</fullName>
    </recommendedName>
</protein>
<dbReference type="PANTHER" id="PTHR10334">
    <property type="entry name" value="CYSTEINE-RICH SECRETORY PROTEIN-RELATED"/>
    <property type="match status" value="1"/>
</dbReference>
<feature type="region of interest" description="Disordered" evidence="1">
    <location>
        <begin position="96"/>
        <end position="153"/>
    </location>
</feature>
<gene>
    <name evidence="4" type="ORF">MNEG_5669</name>
</gene>
<dbReference type="EMBL" id="KK101081">
    <property type="protein sequence ID" value="KIZ02292.1"/>
    <property type="molecule type" value="Genomic_DNA"/>
</dbReference>
<evidence type="ECO:0000259" key="3">
    <source>
        <dbReference type="SMART" id="SM00198"/>
    </source>
</evidence>
<dbReference type="Gene3D" id="3.40.33.10">
    <property type="entry name" value="CAP"/>
    <property type="match status" value="1"/>
</dbReference>
<proteinExistence type="predicted"/>
<dbReference type="InterPro" id="IPR014044">
    <property type="entry name" value="CAP_dom"/>
</dbReference>
<evidence type="ECO:0000313" key="5">
    <source>
        <dbReference type="Proteomes" id="UP000054498"/>
    </source>
</evidence>
<dbReference type="STRING" id="145388.A0A0D2MP46"/>
<reference evidence="4 5" key="1">
    <citation type="journal article" date="2013" name="BMC Genomics">
        <title>Reconstruction of the lipid metabolism for the microalga Monoraphidium neglectum from its genome sequence reveals characteristics suitable for biofuel production.</title>
        <authorList>
            <person name="Bogen C."/>
            <person name="Al-Dilaimi A."/>
            <person name="Albersmeier A."/>
            <person name="Wichmann J."/>
            <person name="Grundmann M."/>
            <person name="Rupp O."/>
            <person name="Lauersen K.J."/>
            <person name="Blifernez-Klassen O."/>
            <person name="Kalinowski J."/>
            <person name="Goesmann A."/>
            <person name="Mussgnug J.H."/>
            <person name="Kruse O."/>
        </authorList>
    </citation>
    <scope>NUCLEOTIDE SEQUENCE [LARGE SCALE GENOMIC DNA]</scope>
    <source>
        <strain evidence="4 5">SAG 48.87</strain>
    </source>
</reference>
<evidence type="ECO:0000313" key="4">
    <source>
        <dbReference type="EMBL" id="KIZ02292.1"/>
    </source>
</evidence>
<dbReference type="Proteomes" id="UP000054498">
    <property type="component" value="Unassembled WGS sequence"/>
</dbReference>
<keyword evidence="5" id="KW-1185">Reference proteome</keyword>
<keyword evidence="2" id="KW-0732">Signal</keyword>
<dbReference type="InterPro" id="IPR035940">
    <property type="entry name" value="CAP_sf"/>
</dbReference>
<evidence type="ECO:0000256" key="2">
    <source>
        <dbReference type="SAM" id="SignalP"/>
    </source>
</evidence>
<dbReference type="RefSeq" id="XP_013901311.1">
    <property type="nucleotide sequence ID" value="XM_014045857.1"/>
</dbReference>
<dbReference type="Pfam" id="PF00188">
    <property type="entry name" value="CAP"/>
    <property type="match status" value="1"/>
</dbReference>
<feature type="chain" id="PRO_5002247109" description="SCP domain-containing protein" evidence="2">
    <location>
        <begin position="21"/>
        <end position="245"/>
    </location>
</feature>
<dbReference type="OrthoDB" id="529132at2759"/>
<dbReference type="GeneID" id="25738546"/>
<feature type="domain" description="SCP" evidence="3">
    <location>
        <begin position="149"/>
        <end position="241"/>
    </location>
</feature>